<protein>
    <submittedName>
        <fullName evidence="1">Uncharacterized protein</fullName>
    </submittedName>
</protein>
<reference evidence="1" key="2">
    <citation type="journal article" date="2015" name="Data Brief">
        <title>Shoot transcriptome of the giant reed, Arundo donax.</title>
        <authorList>
            <person name="Barrero R.A."/>
            <person name="Guerrero F.D."/>
            <person name="Moolhuijzen P."/>
            <person name="Goolsby J.A."/>
            <person name="Tidwell J."/>
            <person name="Bellgard S.E."/>
            <person name="Bellgard M.I."/>
        </authorList>
    </citation>
    <scope>NUCLEOTIDE SEQUENCE</scope>
    <source>
        <tissue evidence="1">Shoot tissue taken approximately 20 cm above the soil surface</tissue>
    </source>
</reference>
<evidence type="ECO:0000313" key="1">
    <source>
        <dbReference type="EMBL" id="JAD67128.1"/>
    </source>
</evidence>
<name>A0A0A9BY61_ARUDO</name>
<dbReference type="EMBL" id="GBRH01230767">
    <property type="protein sequence ID" value="JAD67128.1"/>
    <property type="molecule type" value="Transcribed_RNA"/>
</dbReference>
<accession>A0A0A9BY61</accession>
<sequence length="54" mass="6136">MLSAYNGSPHALFTCQTWRYGIVMFSSICRQMSDKLTIVSPSQSFCGPVFQKWV</sequence>
<dbReference type="AlphaFoldDB" id="A0A0A9BY61"/>
<proteinExistence type="predicted"/>
<organism evidence="1">
    <name type="scientific">Arundo donax</name>
    <name type="common">Giant reed</name>
    <name type="synonym">Donax arundinaceus</name>
    <dbReference type="NCBI Taxonomy" id="35708"/>
    <lineage>
        <taxon>Eukaryota</taxon>
        <taxon>Viridiplantae</taxon>
        <taxon>Streptophyta</taxon>
        <taxon>Embryophyta</taxon>
        <taxon>Tracheophyta</taxon>
        <taxon>Spermatophyta</taxon>
        <taxon>Magnoliopsida</taxon>
        <taxon>Liliopsida</taxon>
        <taxon>Poales</taxon>
        <taxon>Poaceae</taxon>
        <taxon>PACMAD clade</taxon>
        <taxon>Arundinoideae</taxon>
        <taxon>Arundineae</taxon>
        <taxon>Arundo</taxon>
    </lineage>
</organism>
<reference evidence="1" key="1">
    <citation type="submission" date="2014-09" db="EMBL/GenBank/DDBJ databases">
        <authorList>
            <person name="Magalhaes I.L.F."/>
            <person name="Oliveira U."/>
            <person name="Santos F.R."/>
            <person name="Vidigal T.H.D.A."/>
            <person name="Brescovit A.D."/>
            <person name="Santos A.J."/>
        </authorList>
    </citation>
    <scope>NUCLEOTIDE SEQUENCE</scope>
    <source>
        <tissue evidence="1">Shoot tissue taken approximately 20 cm above the soil surface</tissue>
    </source>
</reference>